<accession>A0A4V3YW33</accession>
<dbReference type="SMART" id="SM00448">
    <property type="entry name" value="REC"/>
    <property type="match status" value="1"/>
</dbReference>
<dbReference type="PRINTS" id="PR00038">
    <property type="entry name" value="HTHLUXR"/>
</dbReference>
<evidence type="ECO:0000259" key="4">
    <source>
        <dbReference type="PROSITE" id="PS50110"/>
    </source>
</evidence>
<feature type="domain" description="Response regulatory" evidence="4">
    <location>
        <begin position="8"/>
        <end position="127"/>
    </location>
</feature>
<evidence type="ECO:0000256" key="2">
    <source>
        <dbReference type="PROSITE-ProRule" id="PRU00169"/>
    </source>
</evidence>
<dbReference type="PROSITE" id="PS50043">
    <property type="entry name" value="HTH_LUXR_2"/>
    <property type="match status" value="1"/>
</dbReference>
<evidence type="ECO:0000313" key="5">
    <source>
        <dbReference type="EMBL" id="NQX51796.1"/>
    </source>
</evidence>
<dbReference type="Proteomes" id="UP000551316">
    <property type="component" value="Unassembled WGS sequence"/>
</dbReference>
<protein>
    <submittedName>
        <fullName evidence="6">Response regulator transcription factor</fullName>
    </submittedName>
</protein>
<reference evidence="6 7" key="1">
    <citation type="submission" date="2019-04" db="EMBL/GenBank/DDBJ databases">
        <title>Genome Announcement To Ensure Probiotic Safety of Bifidobacterium longum subsp infantis UBBI-01.</title>
        <authorList>
            <person name="Sulthana A."/>
            <person name="Lakshmi S.G."/>
            <person name="Madempudi R.S."/>
        </authorList>
    </citation>
    <scope>NUCLEOTIDE SEQUENCE [LARGE SCALE GENOMIC DNA]</scope>
    <source>
        <strain evidence="6 7">UBBI-01</strain>
    </source>
</reference>
<dbReference type="Pfam" id="PF00196">
    <property type="entry name" value="GerE"/>
    <property type="match status" value="1"/>
</dbReference>
<reference evidence="5 8" key="2">
    <citation type="submission" date="2020-05" db="EMBL/GenBank/DDBJ databases">
        <title>Draft Genome Sequence of Bifidobacterium longum subsp. Infantis BI-G201, a Commercialization Strain.</title>
        <authorList>
            <person name="Song J."/>
            <person name="Xu Y."/>
            <person name="Han D."/>
            <person name="Teng Q."/>
            <person name="Jiang D."/>
            <person name="Liu Q."/>
        </authorList>
    </citation>
    <scope>NUCLEOTIDE SEQUENCE [LARGE SCALE GENOMIC DNA]</scope>
    <source>
        <strain evidence="5 8">BI-G201</strain>
    </source>
</reference>
<dbReference type="CDD" id="cd00156">
    <property type="entry name" value="REC"/>
    <property type="match status" value="1"/>
</dbReference>
<dbReference type="InterPro" id="IPR039420">
    <property type="entry name" value="WalR-like"/>
</dbReference>
<dbReference type="InterPro" id="IPR011006">
    <property type="entry name" value="CheY-like_superfamily"/>
</dbReference>
<evidence type="ECO:0000313" key="7">
    <source>
        <dbReference type="Proteomes" id="UP000306697"/>
    </source>
</evidence>
<dbReference type="PROSITE" id="PS50110">
    <property type="entry name" value="RESPONSE_REGULATORY"/>
    <property type="match status" value="1"/>
</dbReference>
<name>A0A4V3YW33_BIFLI</name>
<dbReference type="PANTHER" id="PTHR43214">
    <property type="entry name" value="TWO-COMPONENT RESPONSE REGULATOR"/>
    <property type="match status" value="1"/>
</dbReference>
<gene>
    <name evidence="6" type="ORF">E6L38_04805</name>
    <name evidence="5" type="ORF">HNS28_10325</name>
</gene>
<evidence type="ECO:0000313" key="6">
    <source>
        <dbReference type="EMBL" id="THJ29712.1"/>
    </source>
</evidence>
<dbReference type="SMART" id="SM00421">
    <property type="entry name" value="HTH_LUXR"/>
    <property type="match status" value="1"/>
</dbReference>
<evidence type="ECO:0000256" key="1">
    <source>
        <dbReference type="ARBA" id="ARBA00023125"/>
    </source>
</evidence>
<dbReference type="RefSeq" id="WP_032743791.1">
    <property type="nucleotide sequence ID" value="NZ_CP054425.1"/>
</dbReference>
<dbReference type="AlphaFoldDB" id="A0A4V3YW33"/>
<comment type="caution">
    <text evidence="6">The sequence shown here is derived from an EMBL/GenBank/DDBJ whole genome shotgun (WGS) entry which is preliminary data.</text>
</comment>
<evidence type="ECO:0000259" key="3">
    <source>
        <dbReference type="PROSITE" id="PS50043"/>
    </source>
</evidence>
<proteinExistence type="predicted"/>
<feature type="domain" description="HTH luxR-type" evidence="3">
    <location>
        <begin position="153"/>
        <end position="218"/>
    </location>
</feature>
<dbReference type="PANTHER" id="PTHR43214:SF43">
    <property type="entry name" value="TWO-COMPONENT RESPONSE REGULATOR"/>
    <property type="match status" value="1"/>
</dbReference>
<dbReference type="InterPro" id="IPR000792">
    <property type="entry name" value="Tscrpt_reg_LuxR_C"/>
</dbReference>
<keyword evidence="1" id="KW-0238">DNA-binding</keyword>
<dbReference type="GO" id="GO:0000160">
    <property type="term" value="P:phosphorelay signal transduction system"/>
    <property type="evidence" value="ECO:0007669"/>
    <property type="project" value="InterPro"/>
</dbReference>
<dbReference type="GO" id="GO:0003677">
    <property type="term" value="F:DNA binding"/>
    <property type="evidence" value="ECO:0007669"/>
    <property type="project" value="UniProtKB-KW"/>
</dbReference>
<dbReference type="Pfam" id="PF00072">
    <property type="entry name" value="Response_reg"/>
    <property type="match status" value="1"/>
</dbReference>
<dbReference type="CDD" id="cd06170">
    <property type="entry name" value="LuxR_C_like"/>
    <property type="match status" value="1"/>
</dbReference>
<dbReference type="PROSITE" id="PS00622">
    <property type="entry name" value="HTH_LUXR_1"/>
    <property type="match status" value="1"/>
</dbReference>
<feature type="modified residue" description="4-aspartylphosphate" evidence="2">
    <location>
        <position position="62"/>
    </location>
</feature>
<dbReference type="InterPro" id="IPR001789">
    <property type="entry name" value="Sig_transdc_resp-reg_receiver"/>
</dbReference>
<dbReference type="Gene3D" id="3.40.50.2300">
    <property type="match status" value="1"/>
</dbReference>
<dbReference type="EMBL" id="SSWL01000006">
    <property type="protein sequence ID" value="THJ29712.1"/>
    <property type="molecule type" value="Genomic_DNA"/>
</dbReference>
<dbReference type="GO" id="GO:0006355">
    <property type="term" value="P:regulation of DNA-templated transcription"/>
    <property type="evidence" value="ECO:0007669"/>
    <property type="project" value="InterPro"/>
</dbReference>
<keyword evidence="2" id="KW-0597">Phosphoprotein</keyword>
<sequence>MYSGKRIRIAIVDNDKLAIGMMRLLIGHLLPSADICWTAFTGEEAVSKSLFDKTQPDVLIVDMSLEGMSGFEVCRRIRSRTPKIALIGVTAFSPERYYADALSNGANCLIPKVQMRDICRASYRLANGQQPGTQYESSETAQEAYSKLSPEDAGQYHKNLTRRETEVMSLCARGYTSQEIGDYLGIGESTVKTYIKRVTEKMDVKNRTQAVICWLKERES</sequence>
<evidence type="ECO:0000313" key="8">
    <source>
        <dbReference type="Proteomes" id="UP000551316"/>
    </source>
</evidence>
<organism evidence="6 7">
    <name type="scientific">Bifidobacterium longum subsp. infantis</name>
    <dbReference type="NCBI Taxonomy" id="1682"/>
    <lineage>
        <taxon>Bacteria</taxon>
        <taxon>Bacillati</taxon>
        <taxon>Actinomycetota</taxon>
        <taxon>Actinomycetes</taxon>
        <taxon>Bifidobacteriales</taxon>
        <taxon>Bifidobacteriaceae</taxon>
        <taxon>Bifidobacterium</taxon>
    </lineage>
</organism>
<dbReference type="SUPFAM" id="SSF52172">
    <property type="entry name" value="CheY-like"/>
    <property type="match status" value="1"/>
</dbReference>
<dbReference type="EMBL" id="JABNND010000028">
    <property type="protein sequence ID" value="NQX51796.1"/>
    <property type="molecule type" value="Genomic_DNA"/>
</dbReference>
<dbReference type="Proteomes" id="UP000306697">
    <property type="component" value="Unassembled WGS sequence"/>
</dbReference>